<dbReference type="EMBL" id="CP002102">
    <property type="protein sequence ID" value="ADL00526.1"/>
    <property type="molecule type" value="Genomic_DNA"/>
</dbReference>
<reference evidence="3" key="1">
    <citation type="journal article" date="2011" name="J. Bacteriol.">
        <title>Genome sequences of eight morphologically diverse alphaproteobacteria.</title>
        <authorList>
            <consortium name="US DOE Joint Genome Institute"/>
            <person name="Brown P.J."/>
            <person name="Kysela D.T."/>
            <person name="Buechlein A."/>
            <person name="Hemmerich C."/>
            <person name="Brun Y.V."/>
        </authorList>
    </citation>
    <scope>NUCLEOTIDE SEQUENCE [LARGE SCALE GENOMIC DNA]</scope>
    <source>
        <strain evidence="3">ATCC 15264 / DSM 4735 / LMG 14903 / NBRC 16000 / CB 81</strain>
    </source>
</reference>
<dbReference type="GO" id="GO:0006270">
    <property type="term" value="P:DNA replication initiation"/>
    <property type="evidence" value="ECO:0007669"/>
    <property type="project" value="InterPro"/>
</dbReference>
<dbReference type="AlphaFoldDB" id="D9QF41"/>
<dbReference type="BioCyc" id="BSUB633149:G1GM8-1210-MONOMER"/>
<dbReference type="SMART" id="SM00760">
    <property type="entry name" value="Bac_DnaA_C"/>
    <property type="match status" value="1"/>
</dbReference>
<evidence type="ECO:0000313" key="2">
    <source>
        <dbReference type="EMBL" id="ADL00526.1"/>
    </source>
</evidence>
<protein>
    <submittedName>
        <fullName evidence="2">Chromosomal replication initiator DnaA domain protein</fullName>
    </submittedName>
</protein>
<accession>D9QF41</accession>
<name>D9QF41_BRESC</name>
<dbReference type="SUPFAM" id="SSF48295">
    <property type="entry name" value="TrpR-like"/>
    <property type="match status" value="1"/>
</dbReference>
<dbReference type="InParanoid" id="D9QF41"/>
<feature type="domain" description="Chromosomal replication initiator DnaA C-terminal" evidence="1">
    <location>
        <begin position="16"/>
        <end position="85"/>
    </location>
</feature>
<organism evidence="2 3">
    <name type="scientific">Brevundimonas subvibrioides (strain ATCC 15264 / DSM 4735 / LMG 14903 / NBRC 16000 / CB 81)</name>
    <name type="common">Caulobacter subvibrioides</name>
    <dbReference type="NCBI Taxonomy" id="633149"/>
    <lineage>
        <taxon>Bacteria</taxon>
        <taxon>Pseudomonadati</taxon>
        <taxon>Pseudomonadota</taxon>
        <taxon>Alphaproteobacteria</taxon>
        <taxon>Caulobacterales</taxon>
        <taxon>Caulobacteraceae</taxon>
        <taxon>Brevundimonas</taxon>
    </lineage>
</organism>
<dbReference type="GO" id="GO:0043565">
    <property type="term" value="F:sequence-specific DNA binding"/>
    <property type="evidence" value="ECO:0007669"/>
    <property type="project" value="InterPro"/>
</dbReference>
<dbReference type="OrthoDB" id="8480222at2"/>
<dbReference type="HOGENOM" id="CLU_155872_0_0_5"/>
<gene>
    <name evidence="2" type="ordered locus">Bresu_1214</name>
</gene>
<dbReference type="Proteomes" id="UP000002696">
    <property type="component" value="Chromosome"/>
</dbReference>
<keyword evidence="3" id="KW-1185">Reference proteome</keyword>
<sequence length="125" mass="13651">MRSGYRVVVSEQDRKRADLVIQIVALRFGVPVAAITHETRPAPKALRARRVAMYLAYVSFGWAQERVGHVFAVNRQTASTACRRIEDARDNAELNALLDELEGAIHAIVGEPEPDTDAPGATVAA</sequence>
<dbReference type="GO" id="GO:0005524">
    <property type="term" value="F:ATP binding"/>
    <property type="evidence" value="ECO:0007669"/>
    <property type="project" value="InterPro"/>
</dbReference>
<dbReference type="STRING" id="633149.Bresu_1214"/>
<dbReference type="KEGG" id="bsb:Bresu_1214"/>
<dbReference type="Gene3D" id="1.10.1750.10">
    <property type="match status" value="1"/>
</dbReference>
<dbReference type="Pfam" id="PF08299">
    <property type="entry name" value="Bac_DnaA_C"/>
    <property type="match status" value="1"/>
</dbReference>
<dbReference type="GO" id="GO:0006275">
    <property type="term" value="P:regulation of DNA replication"/>
    <property type="evidence" value="ECO:0007669"/>
    <property type="project" value="InterPro"/>
</dbReference>
<evidence type="ECO:0000313" key="3">
    <source>
        <dbReference type="Proteomes" id="UP000002696"/>
    </source>
</evidence>
<evidence type="ECO:0000259" key="1">
    <source>
        <dbReference type="SMART" id="SM00760"/>
    </source>
</evidence>
<proteinExistence type="predicted"/>
<dbReference type="eggNOG" id="COG0593">
    <property type="taxonomic scope" value="Bacteria"/>
</dbReference>
<dbReference type="RefSeq" id="WP_013268629.1">
    <property type="nucleotide sequence ID" value="NC_014375.1"/>
</dbReference>
<dbReference type="InterPro" id="IPR010921">
    <property type="entry name" value="Trp_repressor/repl_initiator"/>
</dbReference>
<dbReference type="InterPro" id="IPR013159">
    <property type="entry name" value="DnaA_C"/>
</dbReference>
<dbReference type="CDD" id="cd06571">
    <property type="entry name" value="Bac_DnaA_C"/>
    <property type="match status" value="1"/>
</dbReference>